<keyword evidence="1" id="KW-0678">Repressor</keyword>
<name>A0ABU0LHU1_XANAG</name>
<dbReference type="RefSeq" id="WP_237345352.1">
    <property type="nucleotide sequence ID" value="NZ_JABWGX010000009.1"/>
</dbReference>
<organism evidence="4 5">
    <name type="scientific">Xanthobacter agilis</name>
    <dbReference type="NCBI Taxonomy" id="47492"/>
    <lineage>
        <taxon>Bacteria</taxon>
        <taxon>Pseudomonadati</taxon>
        <taxon>Pseudomonadota</taxon>
        <taxon>Alphaproteobacteria</taxon>
        <taxon>Hyphomicrobiales</taxon>
        <taxon>Xanthobacteraceae</taxon>
        <taxon>Xanthobacter</taxon>
    </lineage>
</organism>
<evidence type="ECO:0000313" key="5">
    <source>
        <dbReference type="Proteomes" id="UP001241747"/>
    </source>
</evidence>
<gene>
    <name evidence="4" type="ORF">QOZ94_003498</name>
</gene>
<protein>
    <submittedName>
        <fullName evidence="4">Flagellar protein FlbT</fullName>
    </submittedName>
</protein>
<proteinExistence type="predicted"/>
<reference evidence="4 5" key="1">
    <citation type="submission" date="2023-07" db="EMBL/GenBank/DDBJ databases">
        <title>Genomic Encyclopedia of Type Strains, Phase IV (KMG-IV): sequencing the most valuable type-strain genomes for metagenomic binning, comparative biology and taxonomic classification.</title>
        <authorList>
            <person name="Goeker M."/>
        </authorList>
    </citation>
    <scope>NUCLEOTIDE SEQUENCE [LARGE SCALE GENOMIC DNA]</scope>
    <source>
        <strain evidence="4 5">DSM 3770</strain>
    </source>
</reference>
<keyword evidence="4" id="KW-0282">Flagellum</keyword>
<keyword evidence="3" id="KW-0694">RNA-binding</keyword>
<accession>A0ABU0LHU1</accession>
<comment type="caution">
    <text evidence="4">The sequence shown here is derived from an EMBL/GenBank/DDBJ whole genome shotgun (WGS) entry which is preliminary data.</text>
</comment>
<keyword evidence="5" id="KW-1185">Reference proteome</keyword>
<evidence type="ECO:0000256" key="1">
    <source>
        <dbReference type="ARBA" id="ARBA00022491"/>
    </source>
</evidence>
<evidence type="ECO:0000256" key="3">
    <source>
        <dbReference type="ARBA" id="ARBA00022884"/>
    </source>
</evidence>
<evidence type="ECO:0000256" key="2">
    <source>
        <dbReference type="ARBA" id="ARBA00022795"/>
    </source>
</evidence>
<dbReference type="PIRSF" id="PIRSF009533">
    <property type="entry name" value="FlbT"/>
    <property type="match status" value="1"/>
</dbReference>
<dbReference type="Proteomes" id="UP001241747">
    <property type="component" value="Unassembled WGS sequence"/>
</dbReference>
<dbReference type="EMBL" id="JAUSVY010000009">
    <property type="protein sequence ID" value="MDQ0506684.1"/>
    <property type="molecule type" value="Genomic_DNA"/>
</dbReference>
<keyword evidence="4" id="KW-0969">Cilium</keyword>
<dbReference type="Pfam" id="PF07378">
    <property type="entry name" value="FlbT"/>
    <property type="match status" value="1"/>
</dbReference>
<keyword evidence="2" id="KW-1005">Bacterial flagellum biogenesis</keyword>
<dbReference type="InterPro" id="IPR009967">
    <property type="entry name" value="Flagellum_FlbT"/>
</dbReference>
<dbReference type="NCBIfam" id="NF001995">
    <property type="entry name" value="PRK00794.1-1"/>
    <property type="match status" value="1"/>
</dbReference>
<sequence length="139" mass="15469">MSKAMRISLKAGEKIYVNGAVFCADRKVTLELLNDAVFLLEGHVMQVQDTSTPLRQLYFIVQSVLMSPNSAKEARRLAVNHLAALLGAYSNPEMLAQLRQVNALLAEDRCFDVLRQLRQLFPLEDAIIEGAPQPQCEVA</sequence>
<evidence type="ECO:0000313" key="4">
    <source>
        <dbReference type="EMBL" id="MDQ0506684.1"/>
    </source>
</evidence>
<keyword evidence="4" id="KW-0966">Cell projection</keyword>